<dbReference type="RefSeq" id="WP_203948050.1">
    <property type="nucleotide sequence ID" value="NZ_BOOR01000057.1"/>
</dbReference>
<dbReference type="InterPro" id="IPR027417">
    <property type="entry name" value="P-loop_NTPase"/>
</dbReference>
<name>A0A8J3V8E0_9ACTN</name>
<evidence type="ECO:0000313" key="1">
    <source>
        <dbReference type="EMBL" id="GII57940.1"/>
    </source>
</evidence>
<accession>A0A8J3V8E0</accession>
<reference evidence="1" key="1">
    <citation type="submission" date="2021-01" db="EMBL/GenBank/DDBJ databases">
        <title>Whole genome shotgun sequence of Planotetraspora thailandica NBRC 104271.</title>
        <authorList>
            <person name="Komaki H."/>
            <person name="Tamura T."/>
        </authorList>
    </citation>
    <scope>NUCLEOTIDE SEQUENCE</scope>
    <source>
        <strain evidence="1">NBRC 104271</strain>
    </source>
</reference>
<evidence type="ECO:0000313" key="2">
    <source>
        <dbReference type="Proteomes" id="UP000605992"/>
    </source>
</evidence>
<keyword evidence="2" id="KW-1185">Reference proteome</keyword>
<comment type="caution">
    <text evidence="1">The sequence shown here is derived from an EMBL/GenBank/DDBJ whole genome shotgun (WGS) entry which is preliminary data.</text>
</comment>
<dbReference type="SUPFAM" id="SSF52540">
    <property type="entry name" value="P-loop containing nucleoside triphosphate hydrolases"/>
    <property type="match status" value="1"/>
</dbReference>
<evidence type="ECO:0008006" key="3">
    <source>
        <dbReference type="Google" id="ProtNLM"/>
    </source>
</evidence>
<organism evidence="1 2">
    <name type="scientific">Planotetraspora thailandica</name>
    <dbReference type="NCBI Taxonomy" id="487172"/>
    <lineage>
        <taxon>Bacteria</taxon>
        <taxon>Bacillati</taxon>
        <taxon>Actinomycetota</taxon>
        <taxon>Actinomycetes</taxon>
        <taxon>Streptosporangiales</taxon>
        <taxon>Streptosporangiaceae</taxon>
        <taxon>Planotetraspora</taxon>
    </lineage>
</organism>
<protein>
    <recommendedName>
        <fullName evidence="3">ATP-binding protein</fullName>
    </recommendedName>
</protein>
<dbReference type="Gene3D" id="3.40.50.300">
    <property type="entry name" value="P-loop containing nucleotide triphosphate hydrolases"/>
    <property type="match status" value="1"/>
</dbReference>
<dbReference type="AlphaFoldDB" id="A0A8J3V8E0"/>
<proteinExistence type="predicted"/>
<dbReference type="EMBL" id="BOOR01000057">
    <property type="protein sequence ID" value="GII57940.1"/>
    <property type="molecule type" value="Genomic_DNA"/>
</dbReference>
<gene>
    <name evidence="1" type="ORF">Pth03_63290</name>
</gene>
<dbReference type="Proteomes" id="UP000605992">
    <property type="component" value="Unassembled WGS sequence"/>
</dbReference>
<dbReference type="Pfam" id="PF13671">
    <property type="entry name" value="AAA_33"/>
    <property type="match status" value="1"/>
</dbReference>
<sequence>MYIVTGLPYAGKSVLSRELVRRFGFGYASVDDEITSGRYDVTTMSQPDWNDVYSRAYDKLESLLRAGQTVVFDGASLTRSERRNLRTIAEQCGAVPVLVYVDTSPEETAERRLKNVSTRERAHLKGETMRTALGMFEEPTADERPIVYNAGLDLERWVEENVEA</sequence>